<reference evidence="1" key="1">
    <citation type="submission" date="2018-11" db="EMBL/GenBank/DDBJ databases">
        <authorList>
            <person name="Alioto T."/>
            <person name="Alioto T."/>
        </authorList>
    </citation>
    <scope>NUCLEOTIDE SEQUENCE</scope>
</reference>
<evidence type="ECO:0000313" key="2">
    <source>
        <dbReference type="Proteomes" id="UP000596742"/>
    </source>
</evidence>
<dbReference type="OrthoDB" id="6154541at2759"/>
<proteinExistence type="predicted"/>
<gene>
    <name evidence="1" type="ORF">MGAL_10B019511</name>
</gene>
<organism evidence="1 2">
    <name type="scientific">Mytilus galloprovincialis</name>
    <name type="common">Mediterranean mussel</name>
    <dbReference type="NCBI Taxonomy" id="29158"/>
    <lineage>
        <taxon>Eukaryota</taxon>
        <taxon>Metazoa</taxon>
        <taxon>Spiralia</taxon>
        <taxon>Lophotrochozoa</taxon>
        <taxon>Mollusca</taxon>
        <taxon>Bivalvia</taxon>
        <taxon>Autobranchia</taxon>
        <taxon>Pteriomorphia</taxon>
        <taxon>Mytilida</taxon>
        <taxon>Mytiloidea</taxon>
        <taxon>Mytilidae</taxon>
        <taxon>Mytilinae</taxon>
        <taxon>Mytilus</taxon>
    </lineage>
</organism>
<dbReference type="PANTHER" id="PTHR47331:SF6">
    <property type="entry name" value="DOUBLECORTIN DOMAIN-CONTAINING PROTEIN"/>
    <property type="match status" value="1"/>
</dbReference>
<evidence type="ECO:0000313" key="1">
    <source>
        <dbReference type="EMBL" id="VDI30173.1"/>
    </source>
</evidence>
<sequence length="111" mass="12979">MLLIGRDLLKAHHVLDQRLGTAHCPFAQKLFLGWTTPDDNIPGLSIEDKEFFALMEHESYKDEEGCWTAPLPFRRDRIRLPNNRVQALRRAKSLDYNLQKHPENIPMLMNL</sequence>
<accession>A0A8B6E6Z2</accession>
<dbReference type="PANTHER" id="PTHR47331">
    <property type="entry name" value="PHD-TYPE DOMAIN-CONTAINING PROTEIN"/>
    <property type="match status" value="1"/>
</dbReference>
<dbReference type="AlphaFoldDB" id="A0A8B6E6Z2"/>
<comment type="caution">
    <text evidence="1">The sequence shown here is derived from an EMBL/GenBank/DDBJ whole genome shotgun (WGS) entry which is preliminary data.</text>
</comment>
<keyword evidence="2" id="KW-1185">Reference proteome</keyword>
<name>A0A8B6E6Z2_MYTGA</name>
<protein>
    <submittedName>
        <fullName evidence="1">Uncharacterized protein</fullName>
    </submittedName>
</protein>
<dbReference type="Proteomes" id="UP000596742">
    <property type="component" value="Unassembled WGS sequence"/>
</dbReference>
<dbReference type="EMBL" id="UYJE01004663">
    <property type="protein sequence ID" value="VDI30173.1"/>
    <property type="molecule type" value="Genomic_DNA"/>
</dbReference>